<keyword evidence="4" id="KW-1185">Reference proteome</keyword>
<name>A0A2G3DZA0_9FIRM</name>
<dbReference type="PANTHER" id="PTHR33121">
    <property type="entry name" value="CYCLIC DI-GMP PHOSPHODIESTERASE PDEF"/>
    <property type="match status" value="1"/>
</dbReference>
<dbReference type="InterPro" id="IPR050706">
    <property type="entry name" value="Cyclic-di-GMP_PDE-like"/>
</dbReference>
<reference evidence="3 4" key="2">
    <citation type="submission" date="2017-10" db="EMBL/GenBank/DDBJ databases">
        <authorList>
            <person name="Banno H."/>
            <person name="Chua N.-H."/>
        </authorList>
    </citation>
    <scope>NUCLEOTIDE SEQUENCE [LARGE SCALE GENOMIC DNA]</scope>
    <source>
        <strain evidence="3 4">JK623</strain>
    </source>
</reference>
<dbReference type="AlphaFoldDB" id="A0A2G3DZA0"/>
<feature type="transmembrane region" description="Helical" evidence="1">
    <location>
        <begin position="180"/>
        <end position="202"/>
    </location>
</feature>
<dbReference type="InterPro" id="IPR035919">
    <property type="entry name" value="EAL_sf"/>
</dbReference>
<dbReference type="GO" id="GO:0071111">
    <property type="term" value="F:cyclic-guanylate-specific phosphodiesterase activity"/>
    <property type="evidence" value="ECO:0007669"/>
    <property type="project" value="InterPro"/>
</dbReference>
<evidence type="ECO:0000256" key="1">
    <source>
        <dbReference type="SAM" id="Phobius"/>
    </source>
</evidence>
<reference evidence="3 4" key="1">
    <citation type="submission" date="2017-10" db="EMBL/GenBank/DDBJ databases">
        <title>Resolving the taxonomy of Roseburia spp., Eubacterium rectale and Agathobacter spp. through phylogenomic analysis.</title>
        <authorList>
            <person name="Sheridan P.O."/>
            <person name="Walker A.W."/>
            <person name="Duncan S.H."/>
            <person name="Scott K.P."/>
            <person name="Toole P.W.O."/>
            <person name="Luis P."/>
            <person name="Flint H.J."/>
        </authorList>
    </citation>
    <scope>NUCLEOTIDE SEQUENCE [LARGE SCALE GENOMIC DNA]</scope>
    <source>
        <strain evidence="3 4">JK623</strain>
    </source>
</reference>
<dbReference type="Gene3D" id="3.30.70.270">
    <property type="match status" value="1"/>
</dbReference>
<feature type="transmembrane region" description="Helical" evidence="1">
    <location>
        <begin position="73"/>
        <end position="92"/>
    </location>
</feature>
<keyword evidence="1" id="KW-0812">Transmembrane</keyword>
<protein>
    <recommendedName>
        <fullName evidence="2">EAL domain-containing protein</fullName>
    </recommendedName>
</protein>
<gene>
    <name evidence="3" type="ORF">CSX02_12350</name>
</gene>
<feature type="transmembrane region" description="Helical" evidence="1">
    <location>
        <begin position="113"/>
        <end position="132"/>
    </location>
</feature>
<organism evidence="3 4">
    <name type="scientific">Agathobacter ruminis</name>
    <dbReference type="NCBI Taxonomy" id="1712665"/>
    <lineage>
        <taxon>Bacteria</taxon>
        <taxon>Bacillati</taxon>
        <taxon>Bacillota</taxon>
        <taxon>Clostridia</taxon>
        <taxon>Lachnospirales</taxon>
        <taxon>Lachnospiraceae</taxon>
        <taxon>Agathobacter</taxon>
    </lineage>
</organism>
<dbReference type="SUPFAM" id="SSF141868">
    <property type="entry name" value="EAL domain-like"/>
    <property type="match status" value="1"/>
</dbReference>
<dbReference type="EMBL" id="PDYG01000134">
    <property type="protein sequence ID" value="PHU36367.1"/>
    <property type="molecule type" value="Genomic_DNA"/>
</dbReference>
<evidence type="ECO:0000313" key="4">
    <source>
        <dbReference type="Proteomes" id="UP000224563"/>
    </source>
</evidence>
<feature type="domain" description="EAL" evidence="2">
    <location>
        <begin position="388"/>
        <end position="639"/>
    </location>
</feature>
<evidence type="ECO:0000313" key="3">
    <source>
        <dbReference type="EMBL" id="PHU36367.1"/>
    </source>
</evidence>
<feature type="transmembrane region" description="Helical" evidence="1">
    <location>
        <begin position="12"/>
        <end position="27"/>
    </location>
</feature>
<dbReference type="Proteomes" id="UP000224563">
    <property type="component" value="Unassembled WGS sequence"/>
</dbReference>
<feature type="transmembrane region" description="Helical" evidence="1">
    <location>
        <begin position="144"/>
        <end position="168"/>
    </location>
</feature>
<dbReference type="InterPro" id="IPR001633">
    <property type="entry name" value="EAL_dom"/>
</dbReference>
<comment type="caution">
    <text evidence="3">The sequence shown here is derived from an EMBL/GenBank/DDBJ whole genome shotgun (WGS) entry which is preliminary data.</text>
</comment>
<sequence>MENMIWDARYELTALIMLILFLVFYQLQRSLPLKKNRVFMGMLVAELSCILWDLIASYISTWHMRYPTWMLEISNMLYFLFLISVYYLFSVYCRCTARERAADPILRWWQLRVPLWFAIAVLISNPWTKAIYDVSRENGYVRGWMYYYLIPAILILYTVISLAFVLYYRKYLSIREKGGLYAFVICTMLTSMLQIYFFPYLLITNIGLSTGVAINYLAMQNPEFDKDRKTRNYNLEGFGRYTSEQLRMGKEFQCMAIGFANYKTLLSIYGSQKMDRLLNRIGIRLRNHYNHAVTFYIHNGRFVLVFPRHIEINPIETELIAYFDRNFGLNKDVLQLNLRLAYLYADKQIKKPFDIGESLEMALDDACRKEIYQLKVVDDALMEKLYREREYHRALHDAIEKDHVEVFYQPIYDSKCELFTMAEALVRIRDPKLGLLFPDTFISIAEKDGTILGLGKIVFRKVCRFIREHDLDALGIQAIEVNLSPIQCRHRFLAEDYLKIAEEYGIDLNNIVFEITESATVGVARMGKMMQQLQKAGARFALDDYGTGYSNMINVMSLPFYCIKIDKSLVWSYFRHEDWILPKFVQIFKDDSLTIVAEGAETKDMTDGLIEMGCDYVQGFYYSKPVEEKVFLEFLKSHNETRKE</sequence>
<dbReference type="InterPro" id="IPR043128">
    <property type="entry name" value="Rev_trsase/Diguanyl_cyclase"/>
</dbReference>
<keyword evidence="1" id="KW-1133">Transmembrane helix</keyword>
<feature type="transmembrane region" description="Helical" evidence="1">
    <location>
        <begin position="39"/>
        <end position="61"/>
    </location>
</feature>
<dbReference type="SMART" id="SM00052">
    <property type="entry name" value="EAL"/>
    <property type="match status" value="1"/>
</dbReference>
<keyword evidence="1" id="KW-0472">Membrane</keyword>
<evidence type="ECO:0000259" key="2">
    <source>
        <dbReference type="PROSITE" id="PS50883"/>
    </source>
</evidence>
<dbReference type="PROSITE" id="PS50883">
    <property type="entry name" value="EAL"/>
    <property type="match status" value="1"/>
</dbReference>
<dbReference type="Gene3D" id="3.20.20.450">
    <property type="entry name" value="EAL domain"/>
    <property type="match status" value="1"/>
</dbReference>
<proteinExistence type="predicted"/>
<dbReference type="PANTHER" id="PTHR33121:SF70">
    <property type="entry name" value="SIGNALING PROTEIN YKOW"/>
    <property type="match status" value="1"/>
</dbReference>
<accession>A0A2G3DZA0</accession>
<dbReference type="CDD" id="cd01948">
    <property type="entry name" value="EAL"/>
    <property type="match status" value="1"/>
</dbReference>
<dbReference type="Pfam" id="PF00563">
    <property type="entry name" value="EAL"/>
    <property type="match status" value="1"/>
</dbReference>
<dbReference type="RefSeq" id="WP_099386905.1">
    <property type="nucleotide sequence ID" value="NZ_JANSWH010000041.1"/>
</dbReference>